<name>A0A640TMR5_STRNI</name>
<evidence type="ECO:0000256" key="1">
    <source>
        <dbReference type="SAM" id="Phobius"/>
    </source>
</evidence>
<proteinExistence type="predicted"/>
<evidence type="ECO:0000313" key="3">
    <source>
        <dbReference type="EMBL" id="WAT98053.1"/>
    </source>
</evidence>
<dbReference type="RefSeq" id="WP_229838134.1">
    <property type="nucleotide sequence ID" value="NZ_BLIP01000001.1"/>
</dbReference>
<dbReference type="EMBL" id="BLIP01000001">
    <property type="protein sequence ID" value="GFE23621.1"/>
    <property type="molecule type" value="Genomic_DNA"/>
</dbReference>
<dbReference type="EMBL" id="CP114202">
    <property type="protein sequence ID" value="WAT98053.1"/>
    <property type="molecule type" value="Genomic_DNA"/>
</dbReference>
<keyword evidence="1" id="KW-1133">Transmembrane helix</keyword>
<evidence type="ECO:0000313" key="4">
    <source>
        <dbReference type="Proteomes" id="UP000429552"/>
    </source>
</evidence>
<dbReference type="AlphaFoldDB" id="A0A640TMR5"/>
<feature type="transmembrane region" description="Helical" evidence="1">
    <location>
        <begin position="152"/>
        <end position="170"/>
    </location>
</feature>
<keyword evidence="1" id="KW-0472">Membrane</keyword>
<evidence type="ECO:0000313" key="5">
    <source>
        <dbReference type="Proteomes" id="UP001210609"/>
    </source>
</evidence>
<keyword evidence="1" id="KW-0812">Transmembrane</keyword>
<reference evidence="2 4" key="1">
    <citation type="submission" date="2019-12" db="EMBL/GenBank/DDBJ databases">
        <title>Whole genome shotgun sequence of Streptomyces libani subsp. libani NBRC 13452.</title>
        <authorList>
            <person name="Ichikawa N."/>
            <person name="Kimura A."/>
            <person name="Kitahashi Y."/>
            <person name="Komaki H."/>
            <person name="Tamura T."/>
        </authorList>
    </citation>
    <scope>NUCLEOTIDE SEQUENCE [LARGE SCALE GENOMIC DNA]</scope>
    <source>
        <strain evidence="2 4">NBRC 13452</strain>
    </source>
</reference>
<accession>A0A640TMR5</accession>
<gene>
    <name evidence="2" type="ORF">Sliba_40740</name>
    <name evidence="3" type="ORF">STRLI_004061</name>
</gene>
<dbReference type="Proteomes" id="UP001210609">
    <property type="component" value="Chromosome"/>
</dbReference>
<reference evidence="3 5" key="2">
    <citation type="submission" date="2022-12" db="EMBL/GenBank/DDBJ databases">
        <authorList>
            <person name="Ruckert C."/>
            <person name="Busche T."/>
            <person name="Kalinowski J."/>
            <person name="Wittmann C."/>
        </authorList>
    </citation>
    <scope>NUCLEOTIDE SEQUENCE [LARGE SCALE GENOMIC DNA]</scope>
    <source>
        <strain evidence="3 5">DSM 40555</strain>
    </source>
</reference>
<keyword evidence="5" id="KW-1185">Reference proteome</keyword>
<sequence>MDPTAHHMADGEEAAQAVLRSRLRAAVIDIAPIFGFTVSFAFTHQLTIALALALAAAAGVCVYRVVRGESVWRALAVLGLVCVQGTLAAKTGDASNFFLPNLVMHSVVVVANAVMLLIRRPLMGVAVALITKEGPGWHRCPVRRRAYIKGNLLILASSAVMLTIQLSLYLSGQVVALGTADAFGPPVLALSTLLGWRIYRHALGGHSCATNYRTTPETSLPLERTLP</sequence>
<dbReference type="InterPro" id="IPR016566">
    <property type="entry name" value="UCP010219"/>
</dbReference>
<feature type="transmembrane region" description="Helical" evidence="1">
    <location>
        <begin position="48"/>
        <end position="66"/>
    </location>
</feature>
<organism evidence="2 4">
    <name type="scientific">Streptomyces nigrescens</name>
    <dbReference type="NCBI Taxonomy" id="1920"/>
    <lineage>
        <taxon>Bacteria</taxon>
        <taxon>Bacillati</taxon>
        <taxon>Actinomycetota</taxon>
        <taxon>Actinomycetes</taxon>
        <taxon>Kitasatosporales</taxon>
        <taxon>Streptomycetaceae</taxon>
        <taxon>Streptomyces</taxon>
    </lineage>
</organism>
<evidence type="ECO:0000313" key="2">
    <source>
        <dbReference type="EMBL" id="GFE23621.1"/>
    </source>
</evidence>
<dbReference type="Proteomes" id="UP000429552">
    <property type="component" value="Unassembled WGS sequence"/>
</dbReference>
<protein>
    <submittedName>
        <fullName evidence="3">DUF3159 domain-containing protein</fullName>
    </submittedName>
</protein>
<feature type="transmembrane region" description="Helical" evidence="1">
    <location>
        <begin position="182"/>
        <end position="199"/>
    </location>
</feature>
<dbReference type="Pfam" id="PF11361">
    <property type="entry name" value="DUF3159"/>
    <property type="match status" value="1"/>
</dbReference>
<feature type="transmembrane region" description="Helical" evidence="1">
    <location>
        <begin position="71"/>
        <end position="89"/>
    </location>
</feature>